<comment type="caution">
    <text evidence="4">The sequence shown here is derived from an EMBL/GenBank/DDBJ whole genome shotgun (WGS) entry which is preliminary data.</text>
</comment>
<dbReference type="SUPFAM" id="SSF56801">
    <property type="entry name" value="Acetyl-CoA synthetase-like"/>
    <property type="match status" value="1"/>
</dbReference>
<evidence type="ECO:0000256" key="1">
    <source>
        <dbReference type="SAM" id="MobiDB-lite"/>
    </source>
</evidence>
<dbReference type="GO" id="GO:0016878">
    <property type="term" value="F:acid-thiol ligase activity"/>
    <property type="evidence" value="ECO:0007669"/>
    <property type="project" value="UniProtKB-ARBA"/>
</dbReference>
<name>A0A838AC88_9PSEU</name>
<dbReference type="RefSeq" id="WP_180893627.1">
    <property type="nucleotide sequence ID" value="NZ_JACCKD010000005.1"/>
</dbReference>
<dbReference type="InterPro" id="IPR045851">
    <property type="entry name" value="AMP-bd_C_sf"/>
</dbReference>
<dbReference type="Gene3D" id="3.40.50.12780">
    <property type="entry name" value="N-terminal domain of ligase-like"/>
    <property type="match status" value="1"/>
</dbReference>
<feature type="domain" description="AMP-binding enzyme C-terminal" evidence="3">
    <location>
        <begin position="433"/>
        <end position="508"/>
    </location>
</feature>
<dbReference type="PROSITE" id="PS00455">
    <property type="entry name" value="AMP_BINDING"/>
    <property type="match status" value="1"/>
</dbReference>
<dbReference type="InterPro" id="IPR050237">
    <property type="entry name" value="ATP-dep_AMP-bd_enzyme"/>
</dbReference>
<accession>A0A838AC88</accession>
<dbReference type="Gene3D" id="3.30.300.30">
    <property type="match status" value="1"/>
</dbReference>
<dbReference type="InterPro" id="IPR025110">
    <property type="entry name" value="AMP-bd_C"/>
</dbReference>
<dbReference type="PANTHER" id="PTHR43767">
    <property type="entry name" value="LONG-CHAIN-FATTY-ACID--COA LIGASE"/>
    <property type="match status" value="1"/>
</dbReference>
<evidence type="ECO:0000259" key="3">
    <source>
        <dbReference type="Pfam" id="PF13193"/>
    </source>
</evidence>
<dbReference type="InterPro" id="IPR020845">
    <property type="entry name" value="AMP-binding_CS"/>
</dbReference>
<dbReference type="InterPro" id="IPR042099">
    <property type="entry name" value="ANL_N_sf"/>
</dbReference>
<reference evidence="4 5" key="1">
    <citation type="submission" date="2020-07" db="EMBL/GenBank/DDBJ databases">
        <title>Genome of Haloechinothrix sp.</title>
        <authorList>
            <person name="Tang S.-K."/>
            <person name="Yang L."/>
            <person name="Zhu W.-Y."/>
        </authorList>
    </citation>
    <scope>NUCLEOTIDE SEQUENCE [LARGE SCALE GENOMIC DNA]</scope>
    <source>
        <strain evidence="4 5">YIM 98757</strain>
    </source>
</reference>
<dbReference type="NCBIfam" id="NF005863">
    <property type="entry name" value="PRK07798.1"/>
    <property type="match status" value="1"/>
</dbReference>
<sequence length="523" mass="55880">MRTAPTTYNFADLWEGVAEAVPDRVAVTCGDDRRTYAELDHRATRLAAWMAEQGVAKDDFIGIVMRNGVEYVETLLAAYKLRAVPVNVNYRYLADELRAIFDDAGVVGVVHDPDDADRVKEACDAVAVPWSLERGSSYEAAVQSSSSAPPFSARSGDDLYVLYTGGTTGQPKGVVWRMEDAFFSCIGGGDPTGELGPVPAPSHVLERLGRPVTFLPAAPLVHAAGVWTTLRWLFAGGTVVLLPRFAPGEVWQAVAHHGVNVMNIVGDAMAGPLLEALPDPGTVDLSSLKTVASGGASLSPAMRRDLVLALPWLTVKDTFGSSETGVHGWSVYTAGADPAAPFFVRNTVVLDPDTLDPLEPGNDRHGIIARRGAIPLRYHRDPEKSAATFRVIDGVRHVLTGDLGKVTADGRIIVLGRGSQCINTGGEKVYPDEVENVLRQHPGVSDTVVVGSPDSRWGQRVVALVTPVSGRAVDEAALRTHCRDQLASYKVPKQVVFVDSVPRSPSGKPDLRWATAVASGEGD</sequence>
<protein>
    <submittedName>
        <fullName evidence="4">AMP-binding protein</fullName>
    </submittedName>
</protein>
<feature type="domain" description="AMP-dependent synthetase/ligase" evidence="2">
    <location>
        <begin position="17"/>
        <end position="372"/>
    </location>
</feature>
<evidence type="ECO:0000313" key="4">
    <source>
        <dbReference type="EMBL" id="MBA0126788.1"/>
    </source>
</evidence>
<proteinExistence type="predicted"/>
<keyword evidence="5" id="KW-1185">Reference proteome</keyword>
<dbReference type="Pfam" id="PF00501">
    <property type="entry name" value="AMP-binding"/>
    <property type="match status" value="1"/>
</dbReference>
<dbReference type="Pfam" id="PF13193">
    <property type="entry name" value="AMP-binding_C"/>
    <property type="match status" value="1"/>
</dbReference>
<gene>
    <name evidence="4" type="ORF">H0B56_14655</name>
</gene>
<dbReference type="InterPro" id="IPR000873">
    <property type="entry name" value="AMP-dep_synth/lig_dom"/>
</dbReference>
<evidence type="ECO:0000259" key="2">
    <source>
        <dbReference type="Pfam" id="PF00501"/>
    </source>
</evidence>
<dbReference type="EMBL" id="JACCKD010000005">
    <property type="protein sequence ID" value="MBA0126788.1"/>
    <property type="molecule type" value="Genomic_DNA"/>
</dbReference>
<dbReference type="Proteomes" id="UP000582974">
    <property type="component" value="Unassembled WGS sequence"/>
</dbReference>
<dbReference type="PANTHER" id="PTHR43767:SF1">
    <property type="entry name" value="NONRIBOSOMAL PEPTIDE SYNTHASE PES1 (EUROFUNG)-RELATED"/>
    <property type="match status" value="1"/>
</dbReference>
<organism evidence="4 5">
    <name type="scientific">Haloechinothrix aidingensis</name>
    <dbReference type="NCBI Taxonomy" id="2752311"/>
    <lineage>
        <taxon>Bacteria</taxon>
        <taxon>Bacillati</taxon>
        <taxon>Actinomycetota</taxon>
        <taxon>Actinomycetes</taxon>
        <taxon>Pseudonocardiales</taxon>
        <taxon>Pseudonocardiaceae</taxon>
        <taxon>Haloechinothrix</taxon>
    </lineage>
</organism>
<evidence type="ECO:0000313" key="5">
    <source>
        <dbReference type="Proteomes" id="UP000582974"/>
    </source>
</evidence>
<feature type="region of interest" description="Disordered" evidence="1">
    <location>
        <begin position="504"/>
        <end position="523"/>
    </location>
</feature>
<dbReference type="AlphaFoldDB" id="A0A838AC88"/>